<sequence>MTSSKVRCNLSQTYKFPSSSTKLRYQPKHLTLKQRENPTYPALHFKLKSENEPEGHGWKICIYSDNIDGATQDYVTNKHPENLFLTSSSDRDEELEAGMSLLKQVPSWYSANISVNLLDKLKAVRLWLLASEHRNFSQLKLCHRIYLPSATNLTHYLALQLLSIEELNENLSSVGLLCLKSSCSCILPSINFGIQQLENFIESDTNVEDVDRSDCSISMMRKRVSSHAIKLFGPAHEERNFSIMVTVGRESISNETLISNLLKAGANVFRINCAHDDPNVWSEIVRKVKANSQMLEKPCRILMDLAGPKPRTELLMRETNVFMAPKIDTKGDMIPSAHFWICSMECSSPPPPHFSPGAVICVDRKLIDGLKEGDFVSILDGIDKKSSLRVVLKRSLGADDYGFMVECSRATCIGVGSKLYFKRGNKKHSLGQVVKLLKIEKFVILKVGDSLTISRFCCTSVDEPNCAMFDSNLVRISCTSDQLFDGVNPGELIAFDDGRIWGKIRKKKANEITVLITHASPTGSKLGSGKSINTPRSEVKLRGVTPRDLVDLEFIASHADMVGISFIRDVEDIQSVRRALDEKGAKPEIGIVLKIETKEAYERLPILLFEALKYSNPVGIMIARGDLMIECGWEQMAEVQEGIMSVCAAAHVPVVWATQVLETLVKSGRPTRAEITDAATGMRLSCVMLNKGDHIAEAVCALNSMLSNRSSEKKIAMTNPLIPPSRL</sequence>
<proteinExistence type="inferred from homology"/>
<feature type="domain" description="Pyruvate kinase barrel" evidence="13">
    <location>
        <begin position="468"/>
        <end position="689"/>
    </location>
</feature>
<dbReference type="RefSeq" id="XP_020087304.1">
    <property type="nucleotide sequence ID" value="XM_020231715.1"/>
</dbReference>
<keyword evidence="9" id="KW-0067">ATP-binding</keyword>
<evidence type="ECO:0000256" key="11">
    <source>
        <dbReference type="ARBA" id="ARBA00023152"/>
    </source>
</evidence>
<dbReference type="InterPro" id="IPR015793">
    <property type="entry name" value="Pyrv_Knase_brl"/>
</dbReference>
<dbReference type="Gene3D" id="3.20.20.60">
    <property type="entry name" value="Phosphoenolpyruvate-binding domains"/>
    <property type="match status" value="2"/>
</dbReference>
<dbReference type="GO" id="GO:0030955">
    <property type="term" value="F:potassium ion binding"/>
    <property type="evidence" value="ECO:0007669"/>
    <property type="project" value="InterPro"/>
</dbReference>
<dbReference type="EC" id="2.7.1.40" evidence="4"/>
<dbReference type="InterPro" id="IPR040442">
    <property type="entry name" value="Pyrv_kinase-like_dom_sf"/>
</dbReference>
<name>A0A6P5EUT2_ANACO</name>
<reference evidence="15" key="2">
    <citation type="submission" date="2025-08" db="UniProtKB">
        <authorList>
            <consortium name="RefSeq"/>
        </authorList>
    </citation>
    <scope>IDENTIFICATION</scope>
    <source>
        <tissue evidence="15">Leaf</tissue>
    </source>
</reference>
<evidence type="ECO:0000256" key="2">
    <source>
        <dbReference type="ARBA" id="ARBA00004997"/>
    </source>
</evidence>
<evidence type="ECO:0000256" key="5">
    <source>
        <dbReference type="ARBA" id="ARBA00022679"/>
    </source>
</evidence>
<evidence type="ECO:0000256" key="12">
    <source>
        <dbReference type="ARBA" id="ARBA00023317"/>
    </source>
</evidence>
<dbReference type="Gramene" id="Aco002508.1.mrna1">
    <property type="protein sequence ID" value="Aco002508.1.mrna1"/>
    <property type="gene ID" value="Aco002508.1.path1"/>
</dbReference>
<evidence type="ECO:0000256" key="9">
    <source>
        <dbReference type="ARBA" id="ARBA00022840"/>
    </source>
</evidence>
<organism evidence="14 15">
    <name type="scientific">Ananas comosus</name>
    <name type="common">Pineapple</name>
    <name type="synonym">Ananas ananas</name>
    <dbReference type="NCBI Taxonomy" id="4615"/>
    <lineage>
        <taxon>Eukaryota</taxon>
        <taxon>Viridiplantae</taxon>
        <taxon>Streptophyta</taxon>
        <taxon>Embryophyta</taxon>
        <taxon>Tracheophyta</taxon>
        <taxon>Spermatophyta</taxon>
        <taxon>Magnoliopsida</taxon>
        <taxon>Liliopsida</taxon>
        <taxon>Poales</taxon>
        <taxon>Bromeliaceae</taxon>
        <taxon>Bromelioideae</taxon>
        <taxon>Ananas</taxon>
    </lineage>
</organism>
<dbReference type="InterPro" id="IPR015813">
    <property type="entry name" value="Pyrv/PenolPyrv_kinase-like_dom"/>
</dbReference>
<evidence type="ECO:0000259" key="13">
    <source>
        <dbReference type="Pfam" id="PF00224"/>
    </source>
</evidence>
<keyword evidence="8" id="KW-0418">Kinase</keyword>
<dbReference type="GO" id="GO:0004743">
    <property type="term" value="F:pyruvate kinase activity"/>
    <property type="evidence" value="ECO:0007669"/>
    <property type="project" value="UniProtKB-EC"/>
</dbReference>
<keyword evidence="10" id="KW-0460">Magnesium</keyword>
<protein>
    <recommendedName>
        <fullName evidence="4">pyruvate kinase</fullName>
        <ecNumber evidence="4">2.7.1.40</ecNumber>
    </recommendedName>
</protein>
<dbReference type="PANTHER" id="PTHR11817">
    <property type="entry name" value="PYRUVATE KINASE"/>
    <property type="match status" value="1"/>
</dbReference>
<comment type="pathway">
    <text evidence="2">Carbohydrate degradation; glycolysis; pyruvate from D-glyceraldehyde 3-phosphate: step 5/5.</text>
</comment>
<keyword evidence="11" id="KW-0324">Glycolysis</keyword>
<keyword evidence="5" id="KW-0808">Transferase</keyword>
<evidence type="ECO:0000256" key="7">
    <source>
        <dbReference type="ARBA" id="ARBA00022741"/>
    </source>
</evidence>
<dbReference type="GO" id="GO:0005524">
    <property type="term" value="F:ATP binding"/>
    <property type="evidence" value="ECO:0007669"/>
    <property type="project" value="UniProtKB-KW"/>
</dbReference>
<evidence type="ECO:0000313" key="15">
    <source>
        <dbReference type="RefSeq" id="XP_020087304.1"/>
    </source>
</evidence>
<dbReference type="GO" id="GO:0016301">
    <property type="term" value="F:kinase activity"/>
    <property type="evidence" value="ECO:0007669"/>
    <property type="project" value="UniProtKB-KW"/>
</dbReference>
<dbReference type="InterPro" id="IPR001697">
    <property type="entry name" value="Pyr_Knase"/>
</dbReference>
<dbReference type="GeneID" id="109709461"/>
<keyword evidence="6" id="KW-0479">Metal-binding</keyword>
<dbReference type="GO" id="GO:0000287">
    <property type="term" value="F:magnesium ion binding"/>
    <property type="evidence" value="ECO:0007669"/>
    <property type="project" value="InterPro"/>
</dbReference>
<keyword evidence="7" id="KW-0547">Nucleotide-binding</keyword>
<keyword evidence="12" id="KW-0670">Pyruvate</keyword>
<dbReference type="Proteomes" id="UP000515123">
    <property type="component" value="Linkage group 4"/>
</dbReference>
<evidence type="ECO:0000256" key="8">
    <source>
        <dbReference type="ARBA" id="ARBA00022777"/>
    </source>
</evidence>
<dbReference type="SUPFAM" id="SSF50800">
    <property type="entry name" value="PK beta-barrel domain-like"/>
    <property type="match status" value="1"/>
</dbReference>
<dbReference type="AlphaFoldDB" id="A0A6P5EUT2"/>
<dbReference type="UniPathway" id="UPA00109">
    <property type="reaction ID" value="UER00188"/>
</dbReference>
<evidence type="ECO:0000256" key="4">
    <source>
        <dbReference type="ARBA" id="ARBA00012142"/>
    </source>
</evidence>
<evidence type="ECO:0000256" key="3">
    <source>
        <dbReference type="ARBA" id="ARBA00008663"/>
    </source>
</evidence>
<comment type="similarity">
    <text evidence="3">Belongs to the pyruvate kinase family.</text>
</comment>
<dbReference type="SUPFAM" id="SSF51621">
    <property type="entry name" value="Phosphoenolpyruvate/pyruvate domain"/>
    <property type="match status" value="1"/>
</dbReference>
<dbReference type="OrthoDB" id="1881597at2759"/>
<evidence type="ECO:0000256" key="1">
    <source>
        <dbReference type="ARBA" id="ARBA00001958"/>
    </source>
</evidence>
<accession>A0A6P5EUT2</accession>
<evidence type="ECO:0000313" key="14">
    <source>
        <dbReference type="Proteomes" id="UP000515123"/>
    </source>
</evidence>
<dbReference type="InterPro" id="IPR011037">
    <property type="entry name" value="Pyrv_Knase-like_insert_dom_sf"/>
</dbReference>
<comment type="cofactor">
    <cofactor evidence="1">
        <name>K(+)</name>
        <dbReference type="ChEBI" id="CHEBI:29103"/>
    </cofactor>
</comment>
<keyword evidence="14" id="KW-1185">Reference proteome</keyword>
<dbReference type="Pfam" id="PF00224">
    <property type="entry name" value="PK"/>
    <property type="match status" value="2"/>
</dbReference>
<gene>
    <name evidence="15" type="primary">LOC109709461</name>
</gene>
<reference evidence="14" key="1">
    <citation type="journal article" date="2015" name="Nat. Genet.">
        <title>The pineapple genome and the evolution of CAM photosynthesis.</title>
        <authorList>
            <person name="Ming R."/>
            <person name="VanBuren R."/>
            <person name="Wai C.M."/>
            <person name="Tang H."/>
            <person name="Schatz M.C."/>
            <person name="Bowers J.E."/>
            <person name="Lyons E."/>
            <person name="Wang M.L."/>
            <person name="Chen J."/>
            <person name="Biggers E."/>
            <person name="Zhang J."/>
            <person name="Huang L."/>
            <person name="Zhang L."/>
            <person name="Miao W."/>
            <person name="Zhang J."/>
            <person name="Ye Z."/>
            <person name="Miao C."/>
            <person name="Lin Z."/>
            <person name="Wang H."/>
            <person name="Zhou H."/>
            <person name="Yim W.C."/>
            <person name="Priest H.D."/>
            <person name="Zheng C."/>
            <person name="Woodhouse M."/>
            <person name="Edger P.P."/>
            <person name="Guyot R."/>
            <person name="Guo H.B."/>
            <person name="Guo H."/>
            <person name="Zheng G."/>
            <person name="Singh R."/>
            <person name="Sharma A."/>
            <person name="Min X."/>
            <person name="Zheng Y."/>
            <person name="Lee H."/>
            <person name="Gurtowski J."/>
            <person name="Sedlazeck F.J."/>
            <person name="Harkess A."/>
            <person name="McKain M.R."/>
            <person name="Liao Z."/>
            <person name="Fang J."/>
            <person name="Liu J."/>
            <person name="Zhang X."/>
            <person name="Zhang Q."/>
            <person name="Hu W."/>
            <person name="Qin Y."/>
            <person name="Wang K."/>
            <person name="Chen L.Y."/>
            <person name="Shirley N."/>
            <person name="Lin Y.R."/>
            <person name="Liu L.Y."/>
            <person name="Hernandez A.G."/>
            <person name="Wright C.L."/>
            <person name="Bulone V."/>
            <person name="Tuskan G.A."/>
            <person name="Heath K."/>
            <person name="Zee F."/>
            <person name="Moore P.H."/>
            <person name="Sunkar R."/>
            <person name="Leebens-Mack J.H."/>
            <person name="Mockler T."/>
            <person name="Bennetzen J.L."/>
            <person name="Freeling M."/>
            <person name="Sankoff D."/>
            <person name="Paterson A.H."/>
            <person name="Zhu X."/>
            <person name="Yang X."/>
            <person name="Smith J.A."/>
            <person name="Cushman J.C."/>
            <person name="Paull R.E."/>
            <person name="Yu Q."/>
        </authorList>
    </citation>
    <scope>NUCLEOTIDE SEQUENCE [LARGE SCALE GENOMIC DNA]</scope>
    <source>
        <strain evidence="14">cv. F153</strain>
    </source>
</reference>
<evidence type="ECO:0000256" key="10">
    <source>
        <dbReference type="ARBA" id="ARBA00022842"/>
    </source>
</evidence>
<feature type="domain" description="Pyruvate kinase barrel" evidence="13">
    <location>
        <begin position="239"/>
        <end position="317"/>
    </location>
</feature>
<evidence type="ECO:0000256" key="6">
    <source>
        <dbReference type="ARBA" id="ARBA00022723"/>
    </source>
</evidence>